<dbReference type="InterPro" id="IPR000086">
    <property type="entry name" value="NUDIX_hydrolase_dom"/>
</dbReference>
<feature type="domain" description="Nudix hydrolase" evidence="3">
    <location>
        <begin position="47"/>
        <end position="180"/>
    </location>
</feature>
<evidence type="ECO:0000256" key="2">
    <source>
        <dbReference type="ARBA" id="ARBA00022801"/>
    </source>
</evidence>
<accession>A0ABU1HQ18</accession>
<dbReference type="Gene3D" id="3.90.79.10">
    <property type="entry name" value="Nucleoside Triphosphate Pyrophosphohydrolase"/>
    <property type="match status" value="1"/>
</dbReference>
<reference evidence="4 5" key="1">
    <citation type="submission" date="2023-08" db="EMBL/GenBank/DDBJ databases">
        <title>Functional and genomic diversity of the sorghum phyllosphere microbiome.</title>
        <authorList>
            <person name="Shade A."/>
        </authorList>
    </citation>
    <scope>NUCLEOTIDE SEQUENCE [LARGE SCALE GENOMIC DNA]</scope>
    <source>
        <strain evidence="4 5">SORGH_AS_0445</strain>
    </source>
</reference>
<evidence type="ECO:0000313" key="5">
    <source>
        <dbReference type="Proteomes" id="UP001249291"/>
    </source>
</evidence>
<dbReference type="PANTHER" id="PTHR43736:SF1">
    <property type="entry name" value="DIHYDRONEOPTERIN TRIPHOSPHATE DIPHOSPHATASE"/>
    <property type="match status" value="1"/>
</dbReference>
<dbReference type="RefSeq" id="WP_309689936.1">
    <property type="nucleotide sequence ID" value="NZ_JAVIZQ010000001.1"/>
</dbReference>
<keyword evidence="5" id="KW-1185">Reference proteome</keyword>
<organism evidence="4 5">
    <name type="scientific">Microbacterium foliorum</name>
    <dbReference type="NCBI Taxonomy" id="104336"/>
    <lineage>
        <taxon>Bacteria</taxon>
        <taxon>Bacillati</taxon>
        <taxon>Actinomycetota</taxon>
        <taxon>Actinomycetes</taxon>
        <taxon>Micrococcales</taxon>
        <taxon>Microbacteriaceae</taxon>
        <taxon>Microbacterium</taxon>
    </lineage>
</organism>
<evidence type="ECO:0000313" key="4">
    <source>
        <dbReference type="EMBL" id="MDR6142149.1"/>
    </source>
</evidence>
<proteinExistence type="inferred from homology"/>
<dbReference type="Pfam" id="PF00293">
    <property type="entry name" value="NUDIX"/>
    <property type="match status" value="1"/>
</dbReference>
<keyword evidence="2" id="KW-0378">Hydrolase</keyword>
<dbReference type="PROSITE" id="PS51462">
    <property type="entry name" value="NUDIX"/>
    <property type="match status" value="1"/>
</dbReference>
<sequence>MTGGLGADVRLLVLGAAVSSERERAAQVDFASFFPDDHGPVSRDDGPRHATASALVFDPTLTRTLLVFHAKGQFWVQPGGHLEAGDLSIADAALRELREETGVVVSGLAEPLVYDLDHHALSSAFGRCASHLDIGVAVVVSDDTALIVSNESEDVRWWPIDALPVQVPDGFPRRVRRLRDRLMN</sequence>
<protein>
    <submittedName>
        <fullName evidence="4">8-oxo-dGTP pyrophosphatase MutT (NUDIX family)</fullName>
    </submittedName>
</protein>
<comment type="caution">
    <text evidence="4">The sequence shown here is derived from an EMBL/GenBank/DDBJ whole genome shotgun (WGS) entry which is preliminary data.</text>
</comment>
<name>A0ABU1HQ18_9MICO</name>
<gene>
    <name evidence="4" type="ORF">QE375_001703</name>
</gene>
<dbReference type="EMBL" id="JAVIZQ010000001">
    <property type="protein sequence ID" value="MDR6142149.1"/>
    <property type="molecule type" value="Genomic_DNA"/>
</dbReference>
<comment type="similarity">
    <text evidence="1">Belongs to the Nudix hydrolase family.</text>
</comment>
<dbReference type="CDD" id="cd03674">
    <property type="entry name" value="NUDIX_Hydrolase"/>
    <property type="match status" value="1"/>
</dbReference>
<dbReference type="Proteomes" id="UP001249291">
    <property type="component" value="Unassembled WGS sequence"/>
</dbReference>
<dbReference type="PRINTS" id="PR00502">
    <property type="entry name" value="NUDIXFAMILY"/>
</dbReference>
<dbReference type="InterPro" id="IPR020476">
    <property type="entry name" value="Nudix_hydrolase"/>
</dbReference>
<dbReference type="PANTHER" id="PTHR43736">
    <property type="entry name" value="ADP-RIBOSE PYROPHOSPHATASE"/>
    <property type="match status" value="1"/>
</dbReference>
<dbReference type="InterPro" id="IPR015797">
    <property type="entry name" value="NUDIX_hydrolase-like_dom_sf"/>
</dbReference>
<evidence type="ECO:0000256" key="1">
    <source>
        <dbReference type="ARBA" id="ARBA00005582"/>
    </source>
</evidence>
<dbReference type="SUPFAM" id="SSF55811">
    <property type="entry name" value="Nudix"/>
    <property type="match status" value="1"/>
</dbReference>
<evidence type="ECO:0000259" key="3">
    <source>
        <dbReference type="PROSITE" id="PS51462"/>
    </source>
</evidence>